<dbReference type="OrthoDB" id="9790669at2"/>
<evidence type="ECO:0000256" key="1">
    <source>
        <dbReference type="ARBA" id="ARBA00018672"/>
    </source>
</evidence>
<dbReference type="InterPro" id="IPR050595">
    <property type="entry name" value="Bact_response_regulator"/>
</dbReference>
<evidence type="ECO:0000256" key="4">
    <source>
        <dbReference type="PROSITE-ProRule" id="PRU00169"/>
    </source>
</evidence>
<dbReference type="AlphaFoldDB" id="A0A845RKE0"/>
<comment type="caution">
    <text evidence="6">The sequence shown here is derived from an EMBL/GenBank/DDBJ whole genome shotgun (WGS) entry which is preliminary data.</text>
</comment>
<dbReference type="EMBL" id="VIQT01000008">
    <property type="protein sequence ID" value="NDO38438.1"/>
    <property type="molecule type" value="Genomic_DNA"/>
</dbReference>
<evidence type="ECO:0000313" key="8">
    <source>
        <dbReference type="Proteomes" id="UP000446348"/>
    </source>
</evidence>
<dbReference type="Proteomes" id="UP000462501">
    <property type="component" value="Unassembled WGS sequence"/>
</dbReference>
<dbReference type="InterPro" id="IPR011006">
    <property type="entry name" value="CheY-like_superfamily"/>
</dbReference>
<feature type="modified residue" description="4-aspartylphosphate" evidence="4">
    <location>
        <position position="54"/>
    </location>
</feature>
<dbReference type="InterPro" id="IPR001789">
    <property type="entry name" value="Sig_transdc_resp-reg_receiver"/>
</dbReference>
<dbReference type="PROSITE" id="PS50110">
    <property type="entry name" value="RESPONSE_REGULATORY"/>
    <property type="match status" value="1"/>
</dbReference>
<dbReference type="SMART" id="SM00448">
    <property type="entry name" value="REC"/>
    <property type="match status" value="1"/>
</dbReference>
<feature type="domain" description="Response regulatory" evidence="5">
    <location>
        <begin position="5"/>
        <end position="121"/>
    </location>
</feature>
<dbReference type="Gene3D" id="3.40.50.2300">
    <property type="match status" value="1"/>
</dbReference>
<dbReference type="EMBL" id="QXWZ01000036">
    <property type="protein sequence ID" value="NBI80184.1"/>
    <property type="molecule type" value="Genomic_DNA"/>
</dbReference>
<evidence type="ECO:0000313" key="7">
    <source>
        <dbReference type="EMBL" id="NDO38438.1"/>
    </source>
</evidence>
<dbReference type="Proteomes" id="UP000446348">
    <property type="component" value="Unassembled WGS sequence"/>
</dbReference>
<evidence type="ECO:0000313" key="9">
    <source>
        <dbReference type="Proteomes" id="UP000462501"/>
    </source>
</evidence>
<organism evidence="6 8">
    <name type="scientific">Anaerotruncus colihominis</name>
    <dbReference type="NCBI Taxonomy" id="169435"/>
    <lineage>
        <taxon>Bacteria</taxon>
        <taxon>Bacillati</taxon>
        <taxon>Bacillota</taxon>
        <taxon>Clostridia</taxon>
        <taxon>Eubacteriales</taxon>
        <taxon>Oscillospiraceae</taxon>
        <taxon>Anaerotruncus</taxon>
    </lineage>
</organism>
<protein>
    <recommendedName>
        <fullName evidence="1">Stage 0 sporulation protein A homolog</fullName>
    </recommendedName>
</protein>
<dbReference type="PANTHER" id="PTHR44591">
    <property type="entry name" value="STRESS RESPONSE REGULATOR PROTEIN 1"/>
    <property type="match status" value="1"/>
</dbReference>
<evidence type="ECO:0000259" key="5">
    <source>
        <dbReference type="PROSITE" id="PS50110"/>
    </source>
</evidence>
<reference evidence="6 8" key="1">
    <citation type="submission" date="2018-08" db="EMBL/GenBank/DDBJ databases">
        <title>Murine metabolic-syndrome-specific gut microbial biobank.</title>
        <authorList>
            <person name="Liu C."/>
        </authorList>
    </citation>
    <scope>NUCLEOTIDE SEQUENCE [LARGE SCALE GENOMIC DNA]</scope>
    <source>
        <strain evidence="6 8">X69</strain>
    </source>
</reference>
<name>A0A845RKE0_9FIRM</name>
<dbReference type="GO" id="GO:0000160">
    <property type="term" value="P:phosphorelay signal transduction system"/>
    <property type="evidence" value="ECO:0007669"/>
    <property type="project" value="InterPro"/>
</dbReference>
<comment type="function">
    <text evidence="3">May play the central regulatory role in sporulation. It may be an element of the effector pathway responsible for the activation of sporulation genes in response to nutritional stress. Spo0A may act in concert with spo0H (a sigma factor) to control the expression of some genes that are critical to the sporulation process.</text>
</comment>
<dbReference type="Pfam" id="PF00072">
    <property type="entry name" value="Response_reg"/>
    <property type="match status" value="1"/>
</dbReference>
<evidence type="ECO:0000256" key="3">
    <source>
        <dbReference type="ARBA" id="ARBA00024867"/>
    </source>
</evidence>
<dbReference type="PANTHER" id="PTHR44591:SF3">
    <property type="entry name" value="RESPONSE REGULATORY DOMAIN-CONTAINING PROTEIN"/>
    <property type="match status" value="1"/>
</dbReference>
<dbReference type="SUPFAM" id="SSF52172">
    <property type="entry name" value="CheY-like"/>
    <property type="match status" value="1"/>
</dbReference>
<evidence type="ECO:0000256" key="2">
    <source>
        <dbReference type="ARBA" id="ARBA00022553"/>
    </source>
</evidence>
<gene>
    <name evidence="6" type="ORF">D3Z39_15210</name>
    <name evidence="7" type="ORF">FMM72_04105</name>
</gene>
<keyword evidence="2 4" id="KW-0597">Phosphoprotein</keyword>
<proteinExistence type="predicted"/>
<evidence type="ECO:0000313" key="6">
    <source>
        <dbReference type="EMBL" id="NBI80184.1"/>
    </source>
</evidence>
<reference evidence="7 9" key="2">
    <citation type="submission" date="2019-06" db="EMBL/GenBank/DDBJ databases">
        <title>Draft genome sequences of 15 bacterial species constituting the stable defined intestinal microbiota of the GM15 gnotobiotic mouse model.</title>
        <authorList>
            <person name="Elie C."/>
            <person name="Mathieu A."/>
            <person name="Saliou A."/>
            <person name="Darnaud M."/>
            <person name="Leulier F."/>
            <person name="Tamellini A."/>
        </authorList>
    </citation>
    <scope>NUCLEOTIDE SEQUENCE [LARGE SCALE GENOMIC DNA]</scope>
    <source>
        <strain evidence="7 9">JM4-15</strain>
    </source>
</reference>
<sequence length="152" mass="17375">MVMKKIMIIDDDTTSLAIARALLESEYKVITMQSGLQALGYLQDHQPPELILLDMVMPGTSGMDVLKSLKETPKLAEIPVIFLSSMEGIEFEVEGFTHGAEDFIQKPIHAQLLKMKISRQMYIRQLKEENQFLHRKLQLLKIKIEAVLDHLI</sequence>
<accession>A0A845RKE0</accession>